<evidence type="ECO:0000256" key="1">
    <source>
        <dbReference type="SAM" id="Phobius"/>
    </source>
</evidence>
<accession>A0ABN3CTZ0</accession>
<feature type="transmembrane region" description="Helical" evidence="1">
    <location>
        <begin position="374"/>
        <end position="396"/>
    </location>
</feature>
<keyword evidence="1" id="KW-0812">Transmembrane</keyword>
<feature type="transmembrane region" description="Helical" evidence="1">
    <location>
        <begin position="256"/>
        <end position="273"/>
    </location>
</feature>
<feature type="transmembrane region" description="Helical" evidence="1">
    <location>
        <begin position="193"/>
        <end position="211"/>
    </location>
</feature>
<gene>
    <name evidence="2" type="ORF">GCM10009850_083780</name>
</gene>
<proteinExistence type="predicted"/>
<name>A0ABN3CTZ0_9ACTN</name>
<sequence length="772" mass="84985">MGVFLPIPIPECLMRRHRFGRLAAGFAALYVAAAIVLAIVGLVTGDLVPLWRVVADPDGYLADEIEAWPWLLALLVPIAAVQAWAYREVLRGRLRGEPARYGREVRWLRVALYATVVYVLTWRLPIPYLWWTSVVADVIELVVIWLFFRVLRETTRRWTRVFMLATGTLSLVYDVVTTIAYQTGNFLFAGQNWTWALDALWSVWLASLLVAQARDPRWSGATVRAGVIAVLFSLLSSGSTSIVAFSGSDAVPWESLIPSLLGAVSVFSLVWWARSAHDLGTLQPPAPRTEPVRARARWWPLPAVAIVLPLVPAAVNLARGVPFWLGPKNVLGDAVREYTGAEATAYWFALDLLVGVGAPAVLILVAVRRRTRTLLRATTLSLFLLGGAGAVSAFAAERSTFFGELWLYPESLYVEPGATVPYEGAQLLSPGISPLWYALALTASGLILLLLYAARPAHRVRHHVLLAGLASAVALCLLPAADMARGPVTDCDVPEQWEIDMGEAEPRELTAEQKFVCSLRGDYGAQALHVFPDTTPDQAVLAYGRRLCGVHTRNDPRELARLKLDRAALTHPLAGICPSATAIVQAAKAEQDQEIAAMQADSQAMCDATPRHRPRIKPVQAIRMKEPQWTDYGVLQTYEGEGEEETEPDMDPGNGLVSSARGILAVMTHPDFDLCVTLETYTRRPPVETKGWDKVVEVGYDSPGGEIVLYDSLSGTELPNLALNGRKGHYRIRVHYAWFPWKGEARSGQRLLIMAYPGKGEREIVHRSVRPG</sequence>
<organism evidence="2 3">
    <name type="scientific">Nonomuraea monospora</name>
    <dbReference type="NCBI Taxonomy" id="568818"/>
    <lineage>
        <taxon>Bacteria</taxon>
        <taxon>Bacillati</taxon>
        <taxon>Actinomycetota</taxon>
        <taxon>Actinomycetes</taxon>
        <taxon>Streptosporangiales</taxon>
        <taxon>Streptosporangiaceae</taxon>
        <taxon>Nonomuraea</taxon>
    </lineage>
</organism>
<protein>
    <submittedName>
        <fullName evidence="2">Uncharacterized protein</fullName>
    </submittedName>
</protein>
<feature type="transmembrane region" description="Helical" evidence="1">
    <location>
        <begin position="223"/>
        <end position="244"/>
    </location>
</feature>
<comment type="caution">
    <text evidence="2">The sequence shown here is derived from an EMBL/GenBank/DDBJ whole genome shotgun (WGS) entry which is preliminary data.</text>
</comment>
<feature type="transmembrane region" description="Helical" evidence="1">
    <location>
        <begin position="22"/>
        <end position="43"/>
    </location>
</feature>
<feature type="transmembrane region" description="Helical" evidence="1">
    <location>
        <begin position="107"/>
        <end position="124"/>
    </location>
</feature>
<feature type="transmembrane region" description="Helical" evidence="1">
    <location>
        <begin position="130"/>
        <end position="148"/>
    </location>
</feature>
<reference evidence="2 3" key="1">
    <citation type="journal article" date="2019" name="Int. J. Syst. Evol. Microbiol.">
        <title>The Global Catalogue of Microorganisms (GCM) 10K type strain sequencing project: providing services to taxonomists for standard genome sequencing and annotation.</title>
        <authorList>
            <consortium name="The Broad Institute Genomics Platform"/>
            <consortium name="The Broad Institute Genome Sequencing Center for Infectious Disease"/>
            <person name="Wu L."/>
            <person name="Ma J."/>
        </authorList>
    </citation>
    <scope>NUCLEOTIDE SEQUENCE [LARGE SCALE GENOMIC DNA]</scope>
    <source>
        <strain evidence="2 3">JCM 16114</strain>
    </source>
</reference>
<evidence type="ECO:0000313" key="3">
    <source>
        <dbReference type="Proteomes" id="UP001499843"/>
    </source>
</evidence>
<feature type="transmembrane region" description="Helical" evidence="1">
    <location>
        <begin position="67"/>
        <end position="86"/>
    </location>
</feature>
<feature type="transmembrane region" description="Helical" evidence="1">
    <location>
        <begin position="464"/>
        <end position="481"/>
    </location>
</feature>
<keyword evidence="1" id="KW-0472">Membrane</keyword>
<dbReference type="RefSeq" id="WP_344487861.1">
    <property type="nucleotide sequence ID" value="NZ_BAAAQX010000029.1"/>
</dbReference>
<evidence type="ECO:0000313" key="2">
    <source>
        <dbReference type="EMBL" id="GAA2212916.1"/>
    </source>
</evidence>
<keyword evidence="3" id="KW-1185">Reference proteome</keyword>
<feature type="transmembrane region" description="Helical" evidence="1">
    <location>
        <begin position="345"/>
        <end position="367"/>
    </location>
</feature>
<dbReference type="EMBL" id="BAAAQX010000029">
    <property type="protein sequence ID" value="GAA2212916.1"/>
    <property type="molecule type" value="Genomic_DNA"/>
</dbReference>
<feature type="transmembrane region" description="Helical" evidence="1">
    <location>
        <begin position="160"/>
        <end position="181"/>
    </location>
</feature>
<keyword evidence="1" id="KW-1133">Transmembrane helix</keyword>
<dbReference type="Proteomes" id="UP001499843">
    <property type="component" value="Unassembled WGS sequence"/>
</dbReference>
<feature type="transmembrane region" description="Helical" evidence="1">
    <location>
        <begin position="298"/>
        <end position="325"/>
    </location>
</feature>
<feature type="transmembrane region" description="Helical" evidence="1">
    <location>
        <begin position="435"/>
        <end position="452"/>
    </location>
</feature>